<dbReference type="Gene3D" id="1.10.3210.10">
    <property type="entry name" value="Hypothetical protein af1432"/>
    <property type="match status" value="1"/>
</dbReference>
<gene>
    <name evidence="4" type="ORF">SDC9_66021</name>
</gene>
<dbReference type="SUPFAM" id="SSF109604">
    <property type="entry name" value="HD-domain/PDEase-like"/>
    <property type="match status" value="1"/>
</dbReference>
<feature type="transmembrane region" description="Helical" evidence="1">
    <location>
        <begin position="193"/>
        <end position="211"/>
    </location>
</feature>
<dbReference type="PROSITE" id="PS51832">
    <property type="entry name" value="HD_GYP"/>
    <property type="match status" value="1"/>
</dbReference>
<sequence>MKKQQIYTTFISLCGIGVFGISVYQSIALFTDPQTSLSMILFSAVMLVIMLLCHMLPIYITSDKTMEISFVAVIACVVTKGVALSIVLFALSTVLALLQDTKTRKYYSPWARAPLKELFNVSNVLVSNWIGGILYNWIVPDAGGEVFAWRVMIGAVVFSCVAIFINLVLFILYYKLSEQGNFFMLLRDNIGGILPNIVATIPLGLLIGYILTQTNAYLWLVLFMAPLMLARYSFKIYLDSHMILLRTIASLVEAIEAKDQYTRGHSQRVAYISNALCRALKCPKKFTDQVTMAALLHDTGKIGVEDAILRKPGPLTKEEYDIVKQHPVIGRRIIESINLPQTVNDAVLYHHRRFDGTGYPEEGPAAGELPLSAAILAVADCYDAMITDRPYRKGMTKAEARKIIEEVAGTQLDPKVVKAFLAIEPQLKTEEAETQLLYAI</sequence>
<organism evidence="4">
    <name type="scientific">bioreactor metagenome</name>
    <dbReference type="NCBI Taxonomy" id="1076179"/>
    <lineage>
        <taxon>unclassified sequences</taxon>
        <taxon>metagenomes</taxon>
        <taxon>ecological metagenomes</taxon>
    </lineage>
</organism>
<feature type="domain" description="HD-GYP" evidence="3">
    <location>
        <begin position="240"/>
        <end position="436"/>
    </location>
</feature>
<keyword evidence="1" id="KW-1133">Transmembrane helix</keyword>
<evidence type="ECO:0000259" key="3">
    <source>
        <dbReference type="PROSITE" id="PS51832"/>
    </source>
</evidence>
<feature type="transmembrane region" description="Helical" evidence="1">
    <location>
        <begin position="72"/>
        <end position="98"/>
    </location>
</feature>
<evidence type="ECO:0000259" key="2">
    <source>
        <dbReference type="PROSITE" id="PS51831"/>
    </source>
</evidence>
<keyword evidence="1" id="KW-0812">Transmembrane</keyword>
<feature type="transmembrane region" description="Helical" evidence="1">
    <location>
        <begin position="6"/>
        <end position="27"/>
    </location>
</feature>
<evidence type="ECO:0000256" key="1">
    <source>
        <dbReference type="SAM" id="Phobius"/>
    </source>
</evidence>
<dbReference type="InterPro" id="IPR003607">
    <property type="entry name" value="HD/PDEase_dom"/>
</dbReference>
<dbReference type="EMBL" id="VSSQ01003205">
    <property type="protein sequence ID" value="MPM19595.1"/>
    <property type="molecule type" value="Genomic_DNA"/>
</dbReference>
<feature type="transmembrane region" description="Helical" evidence="1">
    <location>
        <begin position="39"/>
        <end position="60"/>
    </location>
</feature>
<dbReference type="SMART" id="SM00471">
    <property type="entry name" value="HDc"/>
    <property type="match status" value="1"/>
</dbReference>
<protein>
    <submittedName>
        <fullName evidence="4">Uncharacterized protein</fullName>
    </submittedName>
</protein>
<dbReference type="NCBIfam" id="TIGR00277">
    <property type="entry name" value="HDIG"/>
    <property type="match status" value="1"/>
</dbReference>
<dbReference type="CDD" id="cd00077">
    <property type="entry name" value="HDc"/>
    <property type="match status" value="1"/>
</dbReference>
<comment type="caution">
    <text evidence="4">The sequence shown here is derived from an EMBL/GenBank/DDBJ whole genome shotgun (WGS) entry which is preliminary data.</text>
</comment>
<feature type="transmembrane region" description="Helical" evidence="1">
    <location>
        <begin position="118"/>
        <end position="139"/>
    </location>
</feature>
<dbReference type="PANTHER" id="PTHR43155:SF2">
    <property type="entry name" value="CYCLIC DI-GMP PHOSPHODIESTERASE PA4108"/>
    <property type="match status" value="1"/>
</dbReference>
<feature type="domain" description="HD" evidence="2">
    <location>
        <begin position="262"/>
        <end position="385"/>
    </location>
</feature>
<evidence type="ECO:0000313" key="4">
    <source>
        <dbReference type="EMBL" id="MPM19595.1"/>
    </source>
</evidence>
<dbReference type="PANTHER" id="PTHR43155">
    <property type="entry name" value="CYCLIC DI-GMP PHOSPHODIESTERASE PA4108-RELATED"/>
    <property type="match status" value="1"/>
</dbReference>
<accession>A0A644XTW6</accession>
<proteinExistence type="predicted"/>
<dbReference type="InterPro" id="IPR006674">
    <property type="entry name" value="HD_domain"/>
</dbReference>
<dbReference type="PROSITE" id="PS51831">
    <property type="entry name" value="HD"/>
    <property type="match status" value="1"/>
</dbReference>
<dbReference type="AlphaFoldDB" id="A0A644XTW6"/>
<name>A0A644XTW6_9ZZZZ</name>
<reference evidence="4" key="1">
    <citation type="submission" date="2019-08" db="EMBL/GenBank/DDBJ databases">
        <authorList>
            <person name="Kucharzyk K."/>
            <person name="Murdoch R.W."/>
            <person name="Higgins S."/>
            <person name="Loffler F."/>
        </authorList>
    </citation>
    <scope>NUCLEOTIDE SEQUENCE</scope>
</reference>
<dbReference type="InterPro" id="IPR006675">
    <property type="entry name" value="HDIG_dom"/>
</dbReference>
<keyword evidence="1" id="KW-0472">Membrane</keyword>
<dbReference type="InterPro" id="IPR037522">
    <property type="entry name" value="HD_GYP_dom"/>
</dbReference>
<feature type="transmembrane region" description="Helical" evidence="1">
    <location>
        <begin position="151"/>
        <end position="173"/>
    </location>
</feature>
<feature type="transmembrane region" description="Helical" evidence="1">
    <location>
        <begin position="217"/>
        <end position="234"/>
    </location>
</feature>
<dbReference type="Pfam" id="PF13487">
    <property type="entry name" value="HD_5"/>
    <property type="match status" value="1"/>
</dbReference>